<reference evidence="16 17" key="1">
    <citation type="submission" date="2023-05" db="EMBL/GenBank/DDBJ databases">
        <title>A 100% complete, gapless, phased diploid assembly of the Scenedesmus obliquus UTEX 3031 genome.</title>
        <authorList>
            <person name="Biondi T.C."/>
            <person name="Hanschen E.R."/>
            <person name="Kwon T."/>
            <person name="Eng W."/>
            <person name="Kruse C.P.S."/>
            <person name="Koehler S.I."/>
            <person name="Kunde Y."/>
            <person name="Gleasner C.D."/>
            <person name="You Mak K.T."/>
            <person name="Polle J."/>
            <person name="Hovde B.T."/>
            <person name="Starkenburg S.R."/>
        </authorList>
    </citation>
    <scope>NUCLEOTIDE SEQUENCE [LARGE SCALE GENOMIC DNA]</scope>
    <source>
        <strain evidence="16 17">DOE0152z</strain>
    </source>
</reference>
<evidence type="ECO:0000313" key="16">
    <source>
        <dbReference type="EMBL" id="WIA09799.1"/>
    </source>
</evidence>
<keyword evidence="17" id="KW-1185">Reference proteome</keyword>
<evidence type="ECO:0000256" key="10">
    <source>
        <dbReference type="ARBA" id="ARBA00022989"/>
    </source>
</evidence>
<comment type="subcellular location">
    <subcellularLocation>
        <location evidence="1">Membrane</location>
        <topology evidence="1">Multi-pass membrane protein</topology>
    </subcellularLocation>
</comment>
<dbReference type="InterPro" id="IPR036691">
    <property type="entry name" value="Endo/exonu/phosph_ase_sf"/>
</dbReference>
<evidence type="ECO:0000256" key="12">
    <source>
        <dbReference type="ARBA" id="ARBA00023136"/>
    </source>
</evidence>
<comment type="similarity">
    <text evidence="4">Belongs to the neutral sphingomyelinase family.</text>
</comment>
<protein>
    <recommendedName>
        <fullName evidence="15">Endonuclease/exonuclease/phosphatase domain-containing protein</fullName>
    </recommendedName>
</protein>
<keyword evidence="8" id="KW-0460">Magnesium</keyword>
<accession>A0ABY8TLK2</accession>
<keyword evidence="7" id="KW-0378">Hydrolase</keyword>
<evidence type="ECO:0000256" key="9">
    <source>
        <dbReference type="ARBA" id="ARBA00022919"/>
    </source>
</evidence>
<evidence type="ECO:0000256" key="1">
    <source>
        <dbReference type="ARBA" id="ARBA00004141"/>
    </source>
</evidence>
<dbReference type="InterPro" id="IPR038772">
    <property type="entry name" value="Sph/SMPD2-like"/>
</dbReference>
<feature type="transmembrane region" description="Helical" evidence="14">
    <location>
        <begin position="440"/>
        <end position="462"/>
    </location>
</feature>
<evidence type="ECO:0000256" key="11">
    <source>
        <dbReference type="ARBA" id="ARBA00023098"/>
    </source>
</evidence>
<gene>
    <name evidence="16" type="ORF">OEZ85_009174</name>
</gene>
<feature type="region of interest" description="Disordered" evidence="13">
    <location>
        <begin position="362"/>
        <end position="407"/>
    </location>
</feature>
<evidence type="ECO:0000256" key="5">
    <source>
        <dbReference type="ARBA" id="ARBA00022692"/>
    </source>
</evidence>
<feature type="transmembrane region" description="Helical" evidence="14">
    <location>
        <begin position="468"/>
        <end position="492"/>
    </location>
</feature>
<evidence type="ECO:0000256" key="13">
    <source>
        <dbReference type="SAM" id="MobiDB-lite"/>
    </source>
</evidence>
<evidence type="ECO:0000259" key="15">
    <source>
        <dbReference type="Pfam" id="PF03372"/>
    </source>
</evidence>
<keyword evidence="10 14" id="KW-1133">Transmembrane helix</keyword>
<dbReference type="EMBL" id="CP126208">
    <property type="protein sequence ID" value="WIA09799.1"/>
    <property type="molecule type" value="Genomic_DNA"/>
</dbReference>
<keyword evidence="6" id="KW-0479">Metal-binding</keyword>
<evidence type="ECO:0000313" key="17">
    <source>
        <dbReference type="Proteomes" id="UP001244341"/>
    </source>
</evidence>
<evidence type="ECO:0000256" key="7">
    <source>
        <dbReference type="ARBA" id="ARBA00022801"/>
    </source>
</evidence>
<evidence type="ECO:0000256" key="2">
    <source>
        <dbReference type="ARBA" id="ARBA00004760"/>
    </source>
</evidence>
<dbReference type="Pfam" id="PF03372">
    <property type="entry name" value="Exo_endo_phos"/>
    <property type="match status" value="1"/>
</dbReference>
<keyword evidence="11" id="KW-0443">Lipid metabolism</keyword>
<name>A0ABY8TLK2_TETOB</name>
<evidence type="ECO:0000256" key="8">
    <source>
        <dbReference type="ARBA" id="ARBA00022842"/>
    </source>
</evidence>
<dbReference type="Proteomes" id="UP001244341">
    <property type="component" value="Chromosome 1b"/>
</dbReference>
<dbReference type="SUPFAM" id="SSF56219">
    <property type="entry name" value="DNase I-like"/>
    <property type="match status" value="1"/>
</dbReference>
<keyword evidence="5 14" id="KW-0812">Transmembrane</keyword>
<dbReference type="Gene3D" id="3.60.10.10">
    <property type="entry name" value="Endonuclease/exonuclease/phosphatase"/>
    <property type="match status" value="1"/>
</dbReference>
<dbReference type="InterPro" id="IPR005135">
    <property type="entry name" value="Endo/exonuclease/phosphatase"/>
</dbReference>
<comment type="pathway">
    <text evidence="3">Sphingolipid metabolism.</text>
</comment>
<keyword evidence="12 14" id="KW-0472">Membrane</keyword>
<feature type="region of interest" description="Disordered" evidence="13">
    <location>
        <begin position="280"/>
        <end position="319"/>
    </location>
</feature>
<evidence type="ECO:0000256" key="6">
    <source>
        <dbReference type="ARBA" id="ARBA00022723"/>
    </source>
</evidence>
<keyword evidence="9" id="KW-0746">Sphingolipid metabolism</keyword>
<evidence type="ECO:0000256" key="3">
    <source>
        <dbReference type="ARBA" id="ARBA00004991"/>
    </source>
</evidence>
<sequence length="540" mass="56533">MSLSVLTLNIWGLWLVSKKRQERVKHLCHYLRTCTEDVVLLQEVWVDADAQALIRAGREAGLAHATHFRSGVFGSGLVTLSRHAISRHGFWRYAAGGFATNISCGDYYAGKGVGWVRLATPLGEVDVFNSHLHANYCHDYRQPDPALTRAAATAAGSLGEERGDTAAVAAAAAALDAAGRGRLAVPAEAWLGSRLADDDDAGVRLSQLLELTEIIRLASGDACNGNSQPSGDAGSGSSSSGAARLVVLGGDLNCKPDTLELDLLRMRLPGMRDAWAAAAAAGGSGDGSSAADGDGDGGSELPANPEGFTCHAPGNSFQPRRQVPERIDYIWSNGTCASAQLALQRVPGTSLSYSDHFAVRATVTPPKPQPAVTSPSKGGPMRLLRSPSKQRQQQQQDAAGNGSSGEGAAMPLQQRVATLMASQLLLEEGMTCFGASSSMLSMGGGILLASVVYAAVALPLLLPDVVLRGWLLTVGLLAAGLVAGLGLLLLMMGQVADKTQKRALQSSYRLLRVWMQDIGLDVPYSSRSSNSTEPAPAAEQ</sequence>
<feature type="compositionally biased region" description="Low complexity" evidence="13">
    <location>
        <begin position="280"/>
        <end position="292"/>
    </location>
</feature>
<dbReference type="PANTHER" id="PTHR16320">
    <property type="entry name" value="SPHINGOMYELINASE FAMILY MEMBER"/>
    <property type="match status" value="1"/>
</dbReference>
<organism evidence="16 17">
    <name type="scientific">Tetradesmus obliquus</name>
    <name type="common">Green alga</name>
    <name type="synonym">Acutodesmus obliquus</name>
    <dbReference type="NCBI Taxonomy" id="3088"/>
    <lineage>
        <taxon>Eukaryota</taxon>
        <taxon>Viridiplantae</taxon>
        <taxon>Chlorophyta</taxon>
        <taxon>core chlorophytes</taxon>
        <taxon>Chlorophyceae</taxon>
        <taxon>CS clade</taxon>
        <taxon>Sphaeropleales</taxon>
        <taxon>Scenedesmaceae</taxon>
        <taxon>Tetradesmus</taxon>
    </lineage>
</organism>
<proteinExistence type="inferred from homology"/>
<dbReference type="PANTHER" id="PTHR16320:SF24">
    <property type="entry name" value="PHOSPHODIESTERASE, PUTATIVE-RELATED"/>
    <property type="match status" value="1"/>
</dbReference>
<evidence type="ECO:0000256" key="4">
    <source>
        <dbReference type="ARBA" id="ARBA00006335"/>
    </source>
</evidence>
<comment type="pathway">
    <text evidence="2">Lipid metabolism; sphingolipid metabolism.</text>
</comment>
<evidence type="ECO:0000256" key="14">
    <source>
        <dbReference type="SAM" id="Phobius"/>
    </source>
</evidence>
<feature type="domain" description="Endonuclease/exonuclease/phosphatase" evidence="15">
    <location>
        <begin position="6"/>
        <end position="356"/>
    </location>
</feature>
<feature type="compositionally biased region" description="Low complexity" evidence="13">
    <location>
        <begin position="390"/>
        <end position="407"/>
    </location>
</feature>